<gene>
    <name evidence="1" type="ordered locus">Desde_3825</name>
</gene>
<dbReference type="Proteomes" id="UP000006053">
    <property type="component" value="Chromosome"/>
</dbReference>
<evidence type="ECO:0008006" key="3">
    <source>
        <dbReference type="Google" id="ProtNLM"/>
    </source>
</evidence>
<dbReference type="EMBL" id="CP003348">
    <property type="protein sequence ID" value="AFM02093.1"/>
    <property type="molecule type" value="Genomic_DNA"/>
</dbReference>
<dbReference type="RefSeq" id="WP_014795565.1">
    <property type="nucleotide sequence ID" value="NC_018017.1"/>
</dbReference>
<reference evidence="1 2" key="2">
    <citation type="journal article" date="2015" name="J. Bacteriol.">
        <title>Genomic, proteomic, and biochemical analysis of the organohalide respiratory pathway in Desulfitobacterium dehalogenans.</title>
        <authorList>
            <person name="Kruse T."/>
            <person name="van de Pas B.A."/>
            <person name="Atteia A."/>
            <person name="Krab K."/>
            <person name="Hagen W.R."/>
            <person name="Goodwin L."/>
            <person name="Chain P."/>
            <person name="Boeren S."/>
            <person name="Maphosa F."/>
            <person name="Schraa G."/>
            <person name="de Vos W.M."/>
            <person name="van der Oost J."/>
            <person name="Smidt H."/>
            <person name="Stams A.J."/>
        </authorList>
    </citation>
    <scope>NUCLEOTIDE SEQUENCE [LARGE SCALE GENOMIC DNA]</scope>
    <source>
        <strain evidence="2">ATCC 51507 / DSM 9161 / JW/IU-DC1</strain>
    </source>
</reference>
<dbReference type="AlphaFoldDB" id="I4ADQ8"/>
<dbReference type="eggNOG" id="ENOG50333RZ">
    <property type="taxonomic scope" value="Bacteria"/>
</dbReference>
<dbReference type="KEGG" id="ddh:Desde_3825"/>
<dbReference type="HOGENOM" id="CLU_2878501_0_0_9"/>
<protein>
    <recommendedName>
        <fullName evidence="3">Transcriptional regulator</fullName>
    </recommendedName>
</protein>
<evidence type="ECO:0000313" key="2">
    <source>
        <dbReference type="Proteomes" id="UP000006053"/>
    </source>
</evidence>
<keyword evidence="2" id="KW-1185">Reference proteome</keyword>
<organism evidence="1 2">
    <name type="scientific">Desulfitobacterium dehalogenans (strain ATCC 51507 / DSM 9161 / JW/IU-DC1)</name>
    <dbReference type="NCBI Taxonomy" id="756499"/>
    <lineage>
        <taxon>Bacteria</taxon>
        <taxon>Bacillati</taxon>
        <taxon>Bacillota</taxon>
        <taxon>Clostridia</taxon>
        <taxon>Eubacteriales</taxon>
        <taxon>Desulfitobacteriaceae</taxon>
        <taxon>Desulfitobacterium</taxon>
    </lineage>
</organism>
<dbReference type="Gene3D" id="1.10.260.40">
    <property type="entry name" value="lambda repressor-like DNA-binding domains"/>
    <property type="match status" value="1"/>
</dbReference>
<name>I4ADQ8_DESDJ</name>
<sequence>MFFNWGFMKKKVKELRKNQYLTAKELADKLHIDTIDVLNMDDKRLKDIEEPLKSEMIPILRGDYMDRLPN</sequence>
<dbReference type="OrthoDB" id="1956872at2"/>
<evidence type="ECO:0000313" key="1">
    <source>
        <dbReference type="EMBL" id="AFM02093.1"/>
    </source>
</evidence>
<proteinExistence type="predicted"/>
<dbReference type="GO" id="GO:0003677">
    <property type="term" value="F:DNA binding"/>
    <property type="evidence" value="ECO:0007669"/>
    <property type="project" value="InterPro"/>
</dbReference>
<dbReference type="STRING" id="756499.Desde_3825"/>
<accession>I4ADQ8</accession>
<reference evidence="2" key="1">
    <citation type="submission" date="2012-06" db="EMBL/GenBank/DDBJ databases">
        <title>Complete sequence of Desulfitobacterium dehalogenans ATCC 51507.</title>
        <authorList>
            <person name="Lucas S."/>
            <person name="Han J."/>
            <person name="Lapidus A."/>
            <person name="Cheng J.-F."/>
            <person name="Goodwin L."/>
            <person name="Pitluck S."/>
            <person name="Peters L."/>
            <person name="Ovchinnikova G."/>
            <person name="Teshima H."/>
            <person name="Detter J.C."/>
            <person name="Han C."/>
            <person name="Tapia R."/>
            <person name="Land M."/>
            <person name="Hauser L."/>
            <person name="Kyrpides N."/>
            <person name="Ivanova N."/>
            <person name="Pagani I."/>
            <person name="Kruse T."/>
            <person name="de Vos W.M."/>
            <person name="Smidt H."/>
            <person name="Woyke T."/>
        </authorList>
    </citation>
    <scope>NUCLEOTIDE SEQUENCE [LARGE SCALE GENOMIC DNA]</scope>
    <source>
        <strain evidence="2">ATCC 51507 / DSM 9161 / JW/IU-DC1</strain>
    </source>
</reference>
<dbReference type="InterPro" id="IPR010982">
    <property type="entry name" value="Lambda_DNA-bd_dom_sf"/>
</dbReference>